<sequence length="355" mass="40382">MDIVVRTIIGFDTKHCYYLDQMSEENMFQTLYLSENDSLPPIMIVVQHTVDNDFYLNVVSEAVAVAQKHRRPPIIIVFATSHIHHEVSKYVTEQTIMPFMWKILHCQPWADACYFVTAESIHSNLAESPLNPFVALSVIVFNVSSPPFHLDPTVKQLSTLMKQTFQDQATQRQAEDIMLDCKRTTQNLKMVIALLNRNELDIITKNIVQRQIKEAISIMDVCQNKYKTPGSASSAAEGDVLNNNLTTSIDSSLIKNVSAPLVIHPIKETAAPPANKPIEEASVSKPAPVAVVHTREESWNFVRAFKAKFGNPDKNKWENLYKIGKRKGYFSVYKNSSSMRSAYSRTERYKKMRIQ</sequence>
<protein>
    <submittedName>
        <fullName evidence="1">Uncharacterized protein</fullName>
    </submittedName>
</protein>
<dbReference type="Proteomes" id="UP000603453">
    <property type="component" value="Unassembled WGS sequence"/>
</dbReference>
<proteinExistence type="predicted"/>
<dbReference type="EMBL" id="JAEPRD010000073">
    <property type="protein sequence ID" value="KAG2201291.1"/>
    <property type="molecule type" value="Genomic_DNA"/>
</dbReference>
<accession>A0A8H7UWJ5</accession>
<evidence type="ECO:0000313" key="1">
    <source>
        <dbReference type="EMBL" id="KAG2201291.1"/>
    </source>
</evidence>
<evidence type="ECO:0000313" key="2">
    <source>
        <dbReference type="Proteomes" id="UP000603453"/>
    </source>
</evidence>
<gene>
    <name evidence="1" type="ORF">INT47_006794</name>
</gene>
<reference evidence="1" key="1">
    <citation type="submission" date="2020-12" db="EMBL/GenBank/DDBJ databases">
        <title>Metabolic potential, ecology and presence of endohyphal bacteria is reflected in genomic diversity of Mucoromycotina.</title>
        <authorList>
            <person name="Muszewska A."/>
            <person name="Okrasinska A."/>
            <person name="Steczkiewicz K."/>
            <person name="Drgas O."/>
            <person name="Orlowska M."/>
            <person name="Perlinska-Lenart U."/>
            <person name="Aleksandrzak-Piekarczyk T."/>
            <person name="Szatraj K."/>
            <person name="Zielenkiewicz U."/>
            <person name="Pilsyk S."/>
            <person name="Malc E."/>
            <person name="Mieczkowski P."/>
            <person name="Kruszewska J.S."/>
            <person name="Biernat P."/>
            <person name="Pawlowska J."/>
        </authorList>
    </citation>
    <scope>NUCLEOTIDE SEQUENCE</scope>
    <source>
        <strain evidence="1">WA0000017839</strain>
    </source>
</reference>
<dbReference type="AlphaFoldDB" id="A0A8H7UWJ5"/>
<name>A0A8H7UWJ5_9FUNG</name>
<dbReference type="OrthoDB" id="2289841at2759"/>
<keyword evidence="2" id="KW-1185">Reference proteome</keyword>
<organism evidence="1 2">
    <name type="scientific">Mucor saturninus</name>
    <dbReference type="NCBI Taxonomy" id="64648"/>
    <lineage>
        <taxon>Eukaryota</taxon>
        <taxon>Fungi</taxon>
        <taxon>Fungi incertae sedis</taxon>
        <taxon>Mucoromycota</taxon>
        <taxon>Mucoromycotina</taxon>
        <taxon>Mucoromycetes</taxon>
        <taxon>Mucorales</taxon>
        <taxon>Mucorineae</taxon>
        <taxon>Mucoraceae</taxon>
        <taxon>Mucor</taxon>
    </lineage>
</organism>
<comment type="caution">
    <text evidence="1">The sequence shown here is derived from an EMBL/GenBank/DDBJ whole genome shotgun (WGS) entry which is preliminary data.</text>
</comment>